<feature type="region of interest" description="Disordered" evidence="1">
    <location>
        <begin position="1"/>
        <end position="26"/>
    </location>
</feature>
<comment type="caution">
    <text evidence="2">The sequence shown here is derived from an EMBL/GenBank/DDBJ whole genome shotgun (WGS) entry which is preliminary data.</text>
</comment>
<keyword evidence="3" id="KW-1185">Reference proteome</keyword>
<protein>
    <submittedName>
        <fullName evidence="2">Uncharacterized protein</fullName>
    </submittedName>
</protein>
<accession>A0ABQ9WIM1</accession>
<reference evidence="2 3" key="1">
    <citation type="submission" date="2023-05" db="EMBL/GenBank/DDBJ databases">
        <title>B98-5 Cell Line De Novo Hybrid Assembly: An Optical Mapping Approach.</title>
        <authorList>
            <person name="Kananen K."/>
            <person name="Auerbach J.A."/>
            <person name="Kautto E."/>
            <person name="Blachly J.S."/>
        </authorList>
    </citation>
    <scope>NUCLEOTIDE SEQUENCE [LARGE SCALE GENOMIC DNA]</scope>
    <source>
        <strain evidence="2">B95-8</strain>
        <tissue evidence="2">Cell line</tissue>
    </source>
</reference>
<dbReference type="Proteomes" id="UP001266305">
    <property type="component" value="Unassembled WGS sequence"/>
</dbReference>
<name>A0ABQ9WIM1_SAGOE</name>
<evidence type="ECO:0000313" key="3">
    <source>
        <dbReference type="Proteomes" id="UP001266305"/>
    </source>
</evidence>
<proteinExistence type="predicted"/>
<dbReference type="EMBL" id="JASSZA010000001">
    <property type="protein sequence ID" value="KAK2120578.1"/>
    <property type="molecule type" value="Genomic_DNA"/>
</dbReference>
<evidence type="ECO:0000256" key="1">
    <source>
        <dbReference type="SAM" id="MobiDB-lite"/>
    </source>
</evidence>
<gene>
    <name evidence="2" type="ORF">P7K49_001964</name>
</gene>
<evidence type="ECO:0000313" key="2">
    <source>
        <dbReference type="EMBL" id="KAK2120578.1"/>
    </source>
</evidence>
<organism evidence="2 3">
    <name type="scientific">Saguinus oedipus</name>
    <name type="common">Cotton-top tamarin</name>
    <name type="synonym">Oedipomidas oedipus</name>
    <dbReference type="NCBI Taxonomy" id="9490"/>
    <lineage>
        <taxon>Eukaryota</taxon>
        <taxon>Metazoa</taxon>
        <taxon>Chordata</taxon>
        <taxon>Craniata</taxon>
        <taxon>Vertebrata</taxon>
        <taxon>Euteleostomi</taxon>
        <taxon>Mammalia</taxon>
        <taxon>Eutheria</taxon>
        <taxon>Euarchontoglires</taxon>
        <taxon>Primates</taxon>
        <taxon>Haplorrhini</taxon>
        <taxon>Platyrrhini</taxon>
        <taxon>Cebidae</taxon>
        <taxon>Callitrichinae</taxon>
        <taxon>Saguinus</taxon>
    </lineage>
</organism>
<sequence>MASPFPEARKKGGRPPQGCLGPHVGPLQGLASEHRAEVWAPCMARPPPKCPQGCLVDVPAKRICAHLPGTKPPSSTQPTAHIGSTLSCPFAPLRQTSDHGARGLNVRYLGYCCCGT</sequence>